<sequence length="316" mass="35620">MKTDKIFWGILLVFIGGIFLLENFGVIDFSWHYAWRFWPVILILIGVNILFSRSNSKVGLLATTLITIMALGVITYMGLQKRENTSRWNWSYSDDNDEFDNDSLNNTEISSTYIEDYDPKFKTAKLNIRGGASAFELRAGTDKLFEANLNQTKSRYYLKKTETDSSAVLDFNSKNKKGNYSFKNEEFDDVVMMLNTQPLWDVSLFFGAGKADFDLSNHKVKSIYLKGGAAEFNVKVGDLYNNVNLTAETGVAEVKIEVPESMGCQIKTSTGLSSKDFDGFVKKADGTYETSNYRSAAKKINIVLKGGLSDFNVNRY</sequence>
<accession>A0A4V5NXJ3</accession>
<gene>
    <name evidence="3" type="ORF">FA046_06395</name>
</gene>
<dbReference type="RefSeq" id="WP_136825557.1">
    <property type="nucleotide sequence ID" value="NZ_SWBP01000002.1"/>
</dbReference>
<feature type="transmembrane region" description="Helical" evidence="1">
    <location>
        <begin position="58"/>
        <end position="79"/>
    </location>
</feature>
<comment type="caution">
    <text evidence="3">The sequence shown here is derived from an EMBL/GenBank/DDBJ whole genome shotgun (WGS) entry which is preliminary data.</text>
</comment>
<protein>
    <recommendedName>
        <fullName evidence="2">LiaI-LiaF-like transmembrane region domain-containing protein</fullName>
    </recommendedName>
</protein>
<evidence type="ECO:0000256" key="1">
    <source>
        <dbReference type="SAM" id="Phobius"/>
    </source>
</evidence>
<proteinExistence type="predicted"/>
<evidence type="ECO:0000313" key="3">
    <source>
        <dbReference type="EMBL" id="TKB98743.1"/>
    </source>
</evidence>
<reference evidence="3 4" key="1">
    <citation type="submission" date="2019-04" db="EMBL/GenBank/DDBJ databases">
        <title>Pedobacter sp. AR-3-17 sp. nov., isolated from Arctic soil.</title>
        <authorList>
            <person name="Dahal R.H."/>
            <person name="Kim D.-U."/>
        </authorList>
    </citation>
    <scope>NUCLEOTIDE SEQUENCE [LARGE SCALE GENOMIC DNA]</scope>
    <source>
        <strain evidence="3 4">AR-3-17</strain>
    </source>
</reference>
<evidence type="ECO:0000259" key="2">
    <source>
        <dbReference type="Pfam" id="PF18917"/>
    </source>
</evidence>
<keyword evidence="1" id="KW-0472">Membrane</keyword>
<keyword evidence="4" id="KW-1185">Reference proteome</keyword>
<keyword evidence="1" id="KW-0812">Transmembrane</keyword>
<feature type="transmembrane region" description="Helical" evidence="1">
    <location>
        <begin position="33"/>
        <end position="51"/>
    </location>
</feature>
<organism evidence="3 4">
    <name type="scientific">Pedobacter cryophilus</name>
    <dbReference type="NCBI Taxonomy" id="2571271"/>
    <lineage>
        <taxon>Bacteria</taxon>
        <taxon>Pseudomonadati</taxon>
        <taxon>Bacteroidota</taxon>
        <taxon>Sphingobacteriia</taxon>
        <taxon>Sphingobacteriales</taxon>
        <taxon>Sphingobacteriaceae</taxon>
        <taxon>Pedobacter</taxon>
    </lineage>
</organism>
<dbReference type="InterPro" id="IPR043726">
    <property type="entry name" value="LiaI-LiaF-like_TM1"/>
</dbReference>
<name>A0A4V5NXJ3_9SPHI</name>
<dbReference type="Proteomes" id="UP000308181">
    <property type="component" value="Unassembled WGS sequence"/>
</dbReference>
<dbReference type="Pfam" id="PF18917">
    <property type="entry name" value="LiaI-LiaF-like_TM1"/>
    <property type="match status" value="1"/>
</dbReference>
<feature type="transmembrane region" description="Helical" evidence="1">
    <location>
        <begin position="7"/>
        <end position="27"/>
    </location>
</feature>
<dbReference type="OrthoDB" id="941984at2"/>
<dbReference type="EMBL" id="SWBP01000002">
    <property type="protein sequence ID" value="TKB98743.1"/>
    <property type="molecule type" value="Genomic_DNA"/>
</dbReference>
<dbReference type="AlphaFoldDB" id="A0A4V5NXJ3"/>
<feature type="domain" description="LiaI-LiaF-like transmembrane region" evidence="2">
    <location>
        <begin position="6"/>
        <end position="50"/>
    </location>
</feature>
<keyword evidence="1" id="KW-1133">Transmembrane helix</keyword>
<evidence type="ECO:0000313" key="4">
    <source>
        <dbReference type="Proteomes" id="UP000308181"/>
    </source>
</evidence>